<sequence>MREAAHADARGVGLDLGSLRRTGTARDCAPLPFDISSRASGRSCALHRCADC</sequence>
<dbReference type="Proteomes" id="UP000019146">
    <property type="component" value="Chromosome 1"/>
</dbReference>
<reference evidence="1 2" key="1">
    <citation type="journal article" date="2014" name="Genome Announc.">
        <title>Draft Genome Sequence of the Haloacid-Degrading Burkholderia caribensis Strain MBA4.</title>
        <authorList>
            <person name="Pan Y."/>
            <person name="Kong K.F."/>
            <person name="Tsang J.S."/>
        </authorList>
    </citation>
    <scope>NUCLEOTIDE SEQUENCE [LARGE SCALE GENOMIC DNA]</scope>
    <source>
        <strain evidence="1 2">MBA4</strain>
    </source>
</reference>
<name>A0A0N7JTK1_9BURK</name>
<evidence type="ECO:0000313" key="2">
    <source>
        <dbReference type="Proteomes" id="UP000019146"/>
    </source>
</evidence>
<accession>A0A0N7JTK1</accession>
<protein>
    <submittedName>
        <fullName evidence="1">Uncharacterized protein</fullName>
    </submittedName>
</protein>
<dbReference type="EMBL" id="CP012746">
    <property type="protein sequence ID" value="ALL63837.1"/>
    <property type="molecule type" value="Genomic_DNA"/>
</dbReference>
<dbReference type="AlphaFoldDB" id="A0A0N7JTK1"/>
<dbReference type="KEGG" id="bcai:K788_0009088"/>
<evidence type="ECO:0000313" key="1">
    <source>
        <dbReference type="EMBL" id="ALL63837.1"/>
    </source>
</evidence>
<organism evidence="1 2">
    <name type="scientific">Paraburkholderia caribensis MBA4</name>
    <dbReference type="NCBI Taxonomy" id="1323664"/>
    <lineage>
        <taxon>Bacteria</taxon>
        <taxon>Pseudomonadati</taxon>
        <taxon>Pseudomonadota</taxon>
        <taxon>Betaproteobacteria</taxon>
        <taxon>Burkholderiales</taxon>
        <taxon>Burkholderiaceae</taxon>
        <taxon>Paraburkholderia</taxon>
    </lineage>
</organism>
<proteinExistence type="predicted"/>
<gene>
    <name evidence="1" type="ORF">K788_0009088</name>
</gene>